<dbReference type="EMBL" id="SDRB02010708">
    <property type="protein sequence ID" value="THG04807.1"/>
    <property type="molecule type" value="Genomic_DNA"/>
</dbReference>
<reference evidence="6 7" key="1">
    <citation type="journal article" date="2018" name="Proc. Natl. Acad. Sci. U.S.A.">
        <title>Draft genome sequence of Camellia sinensis var. sinensis provides insights into the evolution of the tea genome and tea quality.</title>
        <authorList>
            <person name="Wei C."/>
            <person name="Yang H."/>
            <person name="Wang S."/>
            <person name="Zhao J."/>
            <person name="Liu C."/>
            <person name="Gao L."/>
            <person name="Xia E."/>
            <person name="Lu Y."/>
            <person name="Tai Y."/>
            <person name="She G."/>
            <person name="Sun J."/>
            <person name="Cao H."/>
            <person name="Tong W."/>
            <person name="Gao Q."/>
            <person name="Li Y."/>
            <person name="Deng W."/>
            <person name="Jiang X."/>
            <person name="Wang W."/>
            <person name="Chen Q."/>
            <person name="Zhang S."/>
            <person name="Li H."/>
            <person name="Wu J."/>
            <person name="Wang P."/>
            <person name="Li P."/>
            <person name="Shi C."/>
            <person name="Zheng F."/>
            <person name="Jian J."/>
            <person name="Huang B."/>
            <person name="Shan D."/>
            <person name="Shi M."/>
            <person name="Fang C."/>
            <person name="Yue Y."/>
            <person name="Li F."/>
            <person name="Li D."/>
            <person name="Wei S."/>
            <person name="Han B."/>
            <person name="Jiang C."/>
            <person name="Yin Y."/>
            <person name="Xia T."/>
            <person name="Zhang Z."/>
            <person name="Bennetzen J.L."/>
            <person name="Zhao S."/>
            <person name="Wan X."/>
        </authorList>
    </citation>
    <scope>NUCLEOTIDE SEQUENCE [LARGE SCALE GENOMIC DNA]</scope>
    <source>
        <strain evidence="7">cv. Shuchazao</strain>
        <tissue evidence="6">Leaf</tissue>
    </source>
</reference>
<dbReference type="GO" id="GO:0009507">
    <property type="term" value="C:chloroplast"/>
    <property type="evidence" value="ECO:0007669"/>
    <property type="project" value="TreeGrafter"/>
</dbReference>
<dbReference type="Proteomes" id="UP000306102">
    <property type="component" value="Unassembled WGS sequence"/>
</dbReference>
<dbReference type="AlphaFoldDB" id="A0A4V3WLH5"/>
<dbReference type="PANTHER" id="PTHR46157">
    <property type="entry name" value="K(+) EFFLUX ANTIPORTER 3, CHLOROPLASTIC"/>
    <property type="match status" value="1"/>
</dbReference>
<feature type="compositionally biased region" description="Low complexity" evidence="4">
    <location>
        <begin position="1"/>
        <end position="18"/>
    </location>
</feature>
<evidence type="ECO:0000256" key="3">
    <source>
        <dbReference type="ARBA" id="ARBA00023065"/>
    </source>
</evidence>
<evidence type="ECO:0000313" key="7">
    <source>
        <dbReference type="Proteomes" id="UP000306102"/>
    </source>
</evidence>
<keyword evidence="7" id="KW-1185">Reference proteome</keyword>
<name>A0A4V3WLH5_CAMSN</name>
<dbReference type="InterPro" id="IPR003148">
    <property type="entry name" value="RCK_N"/>
</dbReference>
<dbReference type="Pfam" id="PF02254">
    <property type="entry name" value="TrkA_N"/>
    <property type="match status" value="1"/>
</dbReference>
<dbReference type="SUPFAM" id="SSF51735">
    <property type="entry name" value="NAD(P)-binding Rossmann-fold domains"/>
    <property type="match status" value="2"/>
</dbReference>
<dbReference type="GO" id="GO:0016020">
    <property type="term" value="C:membrane"/>
    <property type="evidence" value="ECO:0007669"/>
    <property type="project" value="TreeGrafter"/>
</dbReference>
<feature type="region of interest" description="Disordered" evidence="4">
    <location>
        <begin position="1"/>
        <end position="24"/>
    </location>
</feature>
<dbReference type="InterPro" id="IPR036291">
    <property type="entry name" value="NAD(P)-bd_dom_sf"/>
</dbReference>
<dbReference type="GO" id="GO:0015386">
    <property type="term" value="F:potassium:proton antiporter activity"/>
    <property type="evidence" value="ECO:0007669"/>
    <property type="project" value="TreeGrafter"/>
</dbReference>
<organism evidence="6 7">
    <name type="scientific">Camellia sinensis var. sinensis</name>
    <name type="common">China tea</name>
    <dbReference type="NCBI Taxonomy" id="542762"/>
    <lineage>
        <taxon>Eukaryota</taxon>
        <taxon>Viridiplantae</taxon>
        <taxon>Streptophyta</taxon>
        <taxon>Embryophyta</taxon>
        <taxon>Tracheophyta</taxon>
        <taxon>Spermatophyta</taxon>
        <taxon>Magnoliopsida</taxon>
        <taxon>eudicotyledons</taxon>
        <taxon>Gunneridae</taxon>
        <taxon>Pentapetalae</taxon>
        <taxon>asterids</taxon>
        <taxon>Ericales</taxon>
        <taxon>Theaceae</taxon>
        <taxon>Camellia</taxon>
    </lineage>
</organism>
<feature type="domain" description="RCK N-terminal" evidence="5">
    <location>
        <begin position="209"/>
        <end position="323"/>
    </location>
</feature>
<evidence type="ECO:0000256" key="4">
    <source>
        <dbReference type="SAM" id="MobiDB-lite"/>
    </source>
</evidence>
<evidence type="ECO:0000256" key="1">
    <source>
        <dbReference type="ARBA" id="ARBA00022448"/>
    </source>
</evidence>
<sequence>MASSRNASSSNSKSHTSRPCLCSPTTHPGSFRCSLHRIVHKVPSQSTGHTASNHWGFAMIAKTDSLKAFLLQIIKPSSHDLKRRRNFQPKPTRVDVAITPKYSLNVLIVDFLWLVSRQMICRTISLSVDLDVLARAYAAAITLDTPGANYRTVWALSKYFLNVKTFVYAHDVDHGLILEKAEATTVVPETLEPSLQLAAAVLAQTDDLQDHIIICGFGRVGQIIAQLLLERLIPFVALDVRSSFWVIYASLMTISCSAVLRVLHKVGAERACAAAITLDTPGANYRSVWALSKYFPNVKTFVRAHDVDHGLILEKAGATAVVPETLEPSLQLAAAVLAQHLFYVHAGSLIAKQKRLLLLQSVL</sequence>
<keyword evidence="3" id="KW-0406">Ion transport</keyword>
<comment type="caution">
    <text evidence="6">The sequence shown here is derived from an EMBL/GenBank/DDBJ whole genome shotgun (WGS) entry which is preliminary data.</text>
</comment>
<dbReference type="STRING" id="542762.A0A4V3WLH5"/>
<gene>
    <name evidence="6" type="ORF">TEA_021838</name>
</gene>
<keyword evidence="2" id="KW-0050">Antiport</keyword>
<proteinExistence type="predicted"/>
<accession>A0A4V3WLH5</accession>
<keyword evidence="1" id="KW-0813">Transport</keyword>
<protein>
    <recommendedName>
        <fullName evidence="5">RCK N-terminal domain-containing protein</fullName>
    </recommendedName>
</protein>
<dbReference type="Gene3D" id="3.40.50.720">
    <property type="entry name" value="NAD(P)-binding Rossmann-like Domain"/>
    <property type="match status" value="2"/>
</dbReference>
<dbReference type="PROSITE" id="PS51201">
    <property type="entry name" value="RCK_N"/>
    <property type="match status" value="1"/>
</dbReference>
<evidence type="ECO:0000259" key="5">
    <source>
        <dbReference type="PROSITE" id="PS51201"/>
    </source>
</evidence>
<evidence type="ECO:0000313" key="6">
    <source>
        <dbReference type="EMBL" id="THG04807.1"/>
    </source>
</evidence>
<dbReference type="PANTHER" id="PTHR46157:SF2">
    <property type="entry name" value="K(+) EFFLUX ANTIPORTER 1, CHLOROPLASTIC-RELATED"/>
    <property type="match status" value="1"/>
</dbReference>
<evidence type="ECO:0000256" key="2">
    <source>
        <dbReference type="ARBA" id="ARBA00022449"/>
    </source>
</evidence>